<gene>
    <name evidence="10" type="ORF">GM49_1325</name>
</gene>
<comment type="catalytic activity">
    <reaction evidence="1">
        <text>D-ribulose 5-phosphate = D-xylulose 5-phosphate</text>
        <dbReference type="Rhea" id="RHEA:13677"/>
        <dbReference type="ChEBI" id="CHEBI:57737"/>
        <dbReference type="ChEBI" id="CHEBI:58121"/>
        <dbReference type="EC" id="5.1.3.1"/>
    </reaction>
</comment>
<evidence type="ECO:0000256" key="6">
    <source>
        <dbReference type="ARBA" id="ARBA00009541"/>
    </source>
</evidence>
<comment type="cofactor">
    <cofactor evidence="2">
        <name>Mn(2+)</name>
        <dbReference type="ChEBI" id="CHEBI:29035"/>
    </cofactor>
</comment>
<evidence type="ECO:0000313" key="10">
    <source>
        <dbReference type="EMBL" id="KGA03609.1"/>
    </source>
</evidence>
<reference evidence="10" key="1">
    <citation type="submission" date="2014-05" db="EMBL/GenBank/DDBJ databases">
        <title>Key roles for freshwater Actinobacteria revealed by deep metagenomic sequencing.</title>
        <authorList>
            <person name="Ghai R."/>
            <person name="Mizuno C.M."/>
            <person name="Picazo A."/>
            <person name="Camacho A."/>
            <person name="Rodriguez-Valera F."/>
        </authorList>
    </citation>
    <scope>NUCLEOTIDE SEQUENCE</scope>
</reference>
<evidence type="ECO:0000256" key="9">
    <source>
        <dbReference type="ARBA" id="ARBA00023235"/>
    </source>
</evidence>
<protein>
    <recommendedName>
        <fullName evidence="7">ribulose-phosphate 3-epimerase</fullName>
        <ecNumber evidence="7">5.1.3.1</ecNumber>
    </recommendedName>
</protein>
<dbReference type="SUPFAM" id="SSF51366">
    <property type="entry name" value="Ribulose-phoshate binding barrel"/>
    <property type="match status" value="1"/>
</dbReference>
<dbReference type="InterPro" id="IPR013785">
    <property type="entry name" value="Aldolase_TIM"/>
</dbReference>
<dbReference type="EMBL" id="JNSJ01000009">
    <property type="protein sequence ID" value="KGA03609.1"/>
    <property type="molecule type" value="Genomic_DNA"/>
</dbReference>
<comment type="caution">
    <text evidence="10">The sequence shown here is derived from an EMBL/GenBank/DDBJ whole genome shotgun (WGS) entry which is preliminary data.</text>
</comment>
<dbReference type="GO" id="GO:0046872">
    <property type="term" value="F:metal ion binding"/>
    <property type="evidence" value="ECO:0007669"/>
    <property type="project" value="UniProtKB-KW"/>
</dbReference>
<dbReference type="PANTHER" id="PTHR11749">
    <property type="entry name" value="RIBULOSE-5-PHOSPHATE-3-EPIMERASE"/>
    <property type="match status" value="1"/>
</dbReference>
<dbReference type="EC" id="5.1.3.1" evidence="7"/>
<comment type="cofactor">
    <cofactor evidence="4">
        <name>Zn(2+)</name>
        <dbReference type="ChEBI" id="CHEBI:29105"/>
    </cofactor>
</comment>
<dbReference type="HAMAP" id="MF_02227">
    <property type="entry name" value="RPE"/>
    <property type="match status" value="1"/>
</dbReference>
<dbReference type="PIRSF" id="PIRSF001461">
    <property type="entry name" value="RPE"/>
    <property type="match status" value="1"/>
</dbReference>
<evidence type="ECO:0000256" key="5">
    <source>
        <dbReference type="ARBA" id="ARBA00001954"/>
    </source>
</evidence>
<dbReference type="NCBIfam" id="NF004076">
    <property type="entry name" value="PRK05581.1-4"/>
    <property type="match status" value="1"/>
</dbReference>
<organism evidence="10">
    <name type="scientific">freshwater metagenome</name>
    <dbReference type="NCBI Taxonomy" id="449393"/>
    <lineage>
        <taxon>unclassified sequences</taxon>
        <taxon>metagenomes</taxon>
        <taxon>ecological metagenomes</taxon>
    </lineage>
</organism>
<comment type="cofactor">
    <cofactor evidence="3">
        <name>Co(2+)</name>
        <dbReference type="ChEBI" id="CHEBI:48828"/>
    </cofactor>
</comment>
<dbReference type="InterPro" id="IPR011060">
    <property type="entry name" value="RibuloseP-bd_barrel"/>
</dbReference>
<keyword evidence="9" id="KW-0413">Isomerase</keyword>
<dbReference type="PROSITE" id="PS01086">
    <property type="entry name" value="RIBUL_P_3_EPIMER_2"/>
    <property type="match status" value="1"/>
</dbReference>
<evidence type="ECO:0000256" key="4">
    <source>
        <dbReference type="ARBA" id="ARBA00001947"/>
    </source>
</evidence>
<dbReference type="GO" id="GO:0005975">
    <property type="term" value="P:carbohydrate metabolic process"/>
    <property type="evidence" value="ECO:0007669"/>
    <property type="project" value="InterPro"/>
</dbReference>
<dbReference type="Gene3D" id="3.20.20.70">
    <property type="entry name" value="Aldolase class I"/>
    <property type="match status" value="1"/>
</dbReference>
<dbReference type="GO" id="GO:0004750">
    <property type="term" value="F:D-ribulose-phosphate 3-epimerase activity"/>
    <property type="evidence" value="ECO:0007669"/>
    <property type="project" value="UniProtKB-EC"/>
</dbReference>
<dbReference type="InterPro" id="IPR026019">
    <property type="entry name" value="Ribul_P_3_epim"/>
</dbReference>
<dbReference type="AlphaFoldDB" id="A0A094P2K3"/>
<comment type="similarity">
    <text evidence="6">Belongs to the ribulose-phosphate 3-epimerase family.</text>
</comment>
<dbReference type="InterPro" id="IPR000056">
    <property type="entry name" value="Ribul_P_3_epim-like"/>
</dbReference>
<comment type="cofactor">
    <cofactor evidence="5">
        <name>Fe(2+)</name>
        <dbReference type="ChEBI" id="CHEBI:29033"/>
    </cofactor>
</comment>
<sequence length="222" mass="24399">MIRICPSILNADRDNLPNEIARISGQSDLLHLDVMDNVFVPNFTFTFEQSEKIIKECPIPVDSHLMIADPDERAYLYAKAGSASVTFHYEASSNPLQTILRIREAGSRVGLALKPATQFHEIASMMEHLDMLLIMTVEPGFGGQSFMLDMMDKVKQARKDIDTRFFGKIWLQVDGGVSLETIAQAAESGADTFVAGSAVFKSDNPGSMVDALRALALKSSAR</sequence>
<dbReference type="GO" id="GO:0006098">
    <property type="term" value="P:pentose-phosphate shunt"/>
    <property type="evidence" value="ECO:0007669"/>
    <property type="project" value="InterPro"/>
</dbReference>
<dbReference type="FunFam" id="3.20.20.70:FF:000004">
    <property type="entry name" value="Ribulose-phosphate 3-epimerase"/>
    <property type="match status" value="1"/>
</dbReference>
<dbReference type="CDD" id="cd00429">
    <property type="entry name" value="RPE"/>
    <property type="match status" value="1"/>
</dbReference>
<evidence type="ECO:0000256" key="7">
    <source>
        <dbReference type="ARBA" id="ARBA00013188"/>
    </source>
</evidence>
<dbReference type="NCBIfam" id="TIGR01163">
    <property type="entry name" value="rpe"/>
    <property type="match status" value="1"/>
</dbReference>
<evidence type="ECO:0000256" key="2">
    <source>
        <dbReference type="ARBA" id="ARBA00001936"/>
    </source>
</evidence>
<dbReference type="Pfam" id="PF00834">
    <property type="entry name" value="Ribul_P_3_epim"/>
    <property type="match status" value="1"/>
</dbReference>
<proteinExistence type="inferred from homology"/>
<accession>A0A094P2K3</accession>
<dbReference type="PROSITE" id="PS01085">
    <property type="entry name" value="RIBUL_P_3_EPIMER_1"/>
    <property type="match status" value="1"/>
</dbReference>
<evidence type="ECO:0000256" key="1">
    <source>
        <dbReference type="ARBA" id="ARBA00001782"/>
    </source>
</evidence>
<name>A0A094P2K3_9ZZZZ</name>
<keyword evidence="8" id="KW-0479">Metal-binding</keyword>
<evidence type="ECO:0000256" key="3">
    <source>
        <dbReference type="ARBA" id="ARBA00001941"/>
    </source>
</evidence>
<dbReference type="GO" id="GO:0005737">
    <property type="term" value="C:cytoplasm"/>
    <property type="evidence" value="ECO:0007669"/>
    <property type="project" value="UniProtKB-ARBA"/>
</dbReference>
<evidence type="ECO:0000256" key="8">
    <source>
        <dbReference type="ARBA" id="ARBA00022723"/>
    </source>
</evidence>